<evidence type="ECO:0000313" key="1">
    <source>
        <dbReference type="EMBL" id="CQD15408.1"/>
    </source>
</evidence>
<reference evidence="2" key="1">
    <citation type="submission" date="2015-03" db="EMBL/GenBank/DDBJ databases">
        <authorList>
            <person name="Urmite Genomes"/>
        </authorList>
    </citation>
    <scope>NUCLEOTIDE SEQUENCE [LARGE SCALE GENOMIC DNA]</scope>
    <source>
        <strain evidence="2">CSUR P1344</strain>
    </source>
</reference>
<dbReference type="AlphaFoldDB" id="A0A0U1DFJ1"/>
<dbReference type="EMBL" id="CTEC01000002">
    <property type="protein sequence ID" value="CQD15408.1"/>
    <property type="molecule type" value="Genomic_DNA"/>
</dbReference>
<evidence type="ECO:0000313" key="2">
    <source>
        <dbReference type="Proteomes" id="UP000199601"/>
    </source>
</evidence>
<keyword evidence="2" id="KW-1185">Reference proteome</keyword>
<protein>
    <submittedName>
        <fullName evidence="1">Uncharacterized protein</fullName>
    </submittedName>
</protein>
<accession>A0A0U1DFJ1</accession>
<proteinExistence type="predicted"/>
<name>A0A0U1DFJ1_9MYCO</name>
<sequence>MARNRTDAGRYATGFARVVLISVEARWVEITRAMSKFAVR</sequence>
<organism evidence="1 2">
    <name type="scientific">Mycobacterium europaeum</name>
    <dbReference type="NCBI Taxonomy" id="761804"/>
    <lineage>
        <taxon>Bacteria</taxon>
        <taxon>Bacillati</taxon>
        <taxon>Actinomycetota</taxon>
        <taxon>Actinomycetes</taxon>
        <taxon>Mycobacteriales</taxon>
        <taxon>Mycobacteriaceae</taxon>
        <taxon>Mycobacterium</taxon>
        <taxon>Mycobacterium simiae complex</taxon>
    </lineage>
</organism>
<dbReference type="Proteomes" id="UP000199601">
    <property type="component" value="Unassembled WGS sequence"/>
</dbReference>
<gene>
    <name evidence="1" type="ORF">BN000_03203</name>
</gene>